<dbReference type="Proteomes" id="UP000070250">
    <property type="component" value="Chromosome"/>
</dbReference>
<evidence type="ECO:0000313" key="2">
    <source>
        <dbReference type="EMBL" id="AMN46306.1"/>
    </source>
</evidence>
<dbReference type="Pfam" id="PF11306">
    <property type="entry name" value="DUF3108"/>
    <property type="match status" value="1"/>
</dbReference>
<name>A0A127F788_STEDE</name>
<reference evidence="2 3" key="1">
    <citation type="submission" date="2015-06" db="EMBL/GenBank/DDBJ databases">
        <title>A Comprehensive Approach to Explore the Metabolic and Phylogenetic Diversity of Bacterial Steroid Degradation in the Environment: Testosterone as an Example.</title>
        <authorList>
            <person name="Yang F.-C."/>
            <person name="Chen Y.-L."/>
            <person name="Yu C.-P."/>
            <person name="Tang S.-L."/>
            <person name="Wang P.-H."/>
            <person name="Ismail W."/>
            <person name="Wang C.-H."/>
            <person name="Yang C.-Y."/>
            <person name="Chiang Y.-R."/>
        </authorList>
    </citation>
    <scope>NUCLEOTIDE SEQUENCE [LARGE SCALE GENOMIC DNA]</scope>
    <source>
        <strain evidence="2 3">DSM 18526</strain>
    </source>
</reference>
<dbReference type="AlphaFoldDB" id="A0A127F788"/>
<evidence type="ECO:0000256" key="1">
    <source>
        <dbReference type="SAM" id="MobiDB-lite"/>
    </source>
</evidence>
<proteinExistence type="predicted"/>
<organism evidence="2 3">
    <name type="scientific">Steroidobacter denitrificans</name>
    <dbReference type="NCBI Taxonomy" id="465721"/>
    <lineage>
        <taxon>Bacteria</taxon>
        <taxon>Pseudomonadati</taxon>
        <taxon>Pseudomonadota</taxon>
        <taxon>Gammaproteobacteria</taxon>
        <taxon>Steroidobacterales</taxon>
        <taxon>Steroidobacteraceae</taxon>
        <taxon>Steroidobacter</taxon>
    </lineage>
</organism>
<feature type="region of interest" description="Disordered" evidence="1">
    <location>
        <begin position="50"/>
        <end position="87"/>
    </location>
</feature>
<feature type="compositionally biased region" description="Basic and acidic residues" evidence="1">
    <location>
        <begin position="50"/>
        <end position="64"/>
    </location>
</feature>
<evidence type="ECO:0008006" key="4">
    <source>
        <dbReference type="Google" id="ProtNLM"/>
    </source>
</evidence>
<keyword evidence="3" id="KW-1185">Reference proteome</keyword>
<accession>A0A127F788</accession>
<dbReference type="InterPro" id="IPR021457">
    <property type="entry name" value="DUF3108"/>
</dbReference>
<dbReference type="STRING" id="465721.ACG33_04125"/>
<evidence type="ECO:0000313" key="3">
    <source>
        <dbReference type="Proteomes" id="UP000070250"/>
    </source>
</evidence>
<gene>
    <name evidence="2" type="ORF">ACG33_04125</name>
</gene>
<dbReference type="EMBL" id="CP011971">
    <property type="protein sequence ID" value="AMN46306.1"/>
    <property type="molecule type" value="Genomic_DNA"/>
</dbReference>
<sequence length="312" mass="34008">MMMSSMSPRLAAKSFVPHPARRSASELVVALLAGVAACILPAVHAHAAAREAPGHETPGHEIPGHEIPGSETPGHKIPGHEVPHPASAQDAVENGVRTAVPRAFAATYTVTYRGLGAGTITFTFAQDAAGGHYHFETRPHPSALARLFVSRRAVERSVMQIDSQGVRPLLWTLDDGTSGNKDGELHFDWIDRRVSGEVEAEPVDLPIETGLQDRSSLQIAVSTALLRGRQPGTIPLVDDNRIKHYSYVLQGQERRSTKIGTLDTLMYESSRPGSSRVSRLWLAPKFDFLPVRVEQIRKGRTETVMELLSLSQ</sequence>
<protein>
    <recommendedName>
        <fullName evidence="4">DUF3108 domain-containing protein</fullName>
    </recommendedName>
</protein>
<dbReference type="KEGG" id="sdf:ACG33_04125"/>